<dbReference type="AlphaFoldDB" id="A0A450WM51"/>
<name>A0A450WM51_9GAMM</name>
<evidence type="ECO:0000313" key="2">
    <source>
        <dbReference type="EMBL" id="VFK18100.1"/>
    </source>
</evidence>
<gene>
    <name evidence="2" type="ORF">BECKLPF1236A_GA0070988_101894</name>
    <name evidence="3" type="ORF">BECKLPF1236C_GA0070990_101794</name>
</gene>
<dbReference type="EMBL" id="CAADFP010000179">
    <property type="protein sequence ID" value="VFK32731.1"/>
    <property type="molecule type" value="Genomic_DNA"/>
</dbReference>
<accession>A0A450WM51</accession>
<evidence type="ECO:0000313" key="3">
    <source>
        <dbReference type="EMBL" id="VFK32731.1"/>
    </source>
</evidence>
<feature type="signal peptide" evidence="1">
    <location>
        <begin position="1"/>
        <end position="20"/>
    </location>
</feature>
<organism evidence="2">
    <name type="scientific">Candidatus Kentrum sp. LPFa</name>
    <dbReference type="NCBI Taxonomy" id="2126335"/>
    <lineage>
        <taxon>Bacteria</taxon>
        <taxon>Pseudomonadati</taxon>
        <taxon>Pseudomonadota</taxon>
        <taxon>Gammaproteobacteria</taxon>
        <taxon>Candidatus Kentrum</taxon>
    </lineage>
</organism>
<dbReference type="EMBL" id="CAADFM010000189">
    <property type="protein sequence ID" value="VFK18100.1"/>
    <property type="molecule type" value="Genomic_DNA"/>
</dbReference>
<reference evidence="2" key="1">
    <citation type="submission" date="2019-02" db="EMBL/GenBank/DDBJ databases">
        <authorList>
            <person name="Gruber-Vodicka R. H."/>
            <person name="Seah K. B. B."/>
        </authorList>
    </citation>
    <scope>NUCLEOTIDE SEQUENCE</scope>
    <source>
        <strain evidence="2">BECK_S312</strain>
        <strain evidence="3">BECK_S426</strain>
    </source>
</reference>
<dbReference type="PROSITE" id="PS51257">
    <property type="entry name" value="PROKAR_LIPOPROTEIN"/>
    <property type="match status" value="1"/>
</dbReference>
<proteinExistence type="predicted"/>
<feature type="chain" id="PRO_5036113477" evidence="1">
    <location>
        <begin position="21"/>
        <end position="171"/>
    </location>
</feature>
<sequence>MKLSQVVALILFFLSCNVNSDTIKFDTGNPDARIQRFLGEVKDISGEFIDVKFMHNDYERIYRIHISRIHSLYFNNKIQHPNSFSIRSSVNTSIGGNLERLRTLYITENFSVFHTKCYTHGNNLARRTPGNIVKLFRSNGTAQIRCLDKSRTQVDTIDNIRLGEQLRAWVR</sequence>
<protein>
    <submittedName>
        <fullName evidence="2">Uncharacterized protein</fullName>
    </submittedName>
</protein>
<keyword evidence="1" id="KW-0732">Signal</keyword>
<evidence type="ECO:0000256" key="1">
    <source>
        <dbReference type="SAM" id="SignalP"/>
    </source>
</evidence>